<keyword evidence="2" id="KW-1185">Reference proteome</keyword>
<sequence length="214" mass="24408">MMNWKRSTGKEQESLTFCSMQQKANLPERKPDMQTNSTHPTLNFPEIEPLLCDADYIDVASAIGKGDLRTFVAGWITYQPAWMKPVLILRTIMLGRESSKKNGKGTSLTPQTVPMQAGEQLSGWTVRQAEEDSYLIVEMHAKNQEAALSFVAEPLANQQKRFAVLLALHYVNQSGRRSFQILQPFHRLLDIVKTKAGMRACGEVMPQVHYWRWR</sequence>
<proteinExistence type="predicted"/>
<name>A0A4P6JQK0_KTERU</name>
<reference evidence="1 2" key="1">
    <citation type="submission" date="2019-01" db="EMBL/GenBank/DDBJ databases">
        <title>Ktedonosporobacter rubrisoli SCAWS-G2.</title>
        <authorList>
            <person name="Huang Y."/>
            <person name="Yan B."/>
        </authorList>
    </citation>
    <scope>NUCLEOTIDE SEQUENCE [LARGE SCALE GENOMIC DNA]</scope>
    <source>
        <strain evidence="1 2">SCAWS-G2</strain>
    </source>
</reference>
<dbReference type="InterPro" id="IPR021295">
    <property type="entry name" value="DUF2867"/>
</dbReference>
<evidence type="ECO:0000313" key="2">
    <source>
        <dbReference type="Proteomes" id="UP000290365"/>
    </source>
</evidence>
<dbReference type="Pfam" id="PF11066">
    <property type="entry name" value="DUF2867"/>
    <property type="match status" value="1"/>
</dbReference>
<dbReference type="EMBL" id="CP035758">
    <property type="protein sequence ID" value="QBD77450.1"/>
    <property type="molecule type" value="Genomic_DNA"/>
</dbReference>
<evidence type="ECO:0000313" key="1">
    <source>
        <dbReference type="EMBL" id="QBD77450.1"/>
    </source>
</evidence>
<dbReference type="AlphaFoldDB" id="A0A4P6JQK0"/>
<dbReference type="Proteomes" id="UP000290365">
    <property type="component" value="Chromosome"/>
</dbReference>
<organism evidence="1 2">
    <name type="scientific">Ktedonosporobacter rubrisoli</name>
    <dbReference type="NCBI Taxonomy" id="2509675"/>
    <lineage>
        <taxon>Bacteria</taxon>
        <taxon>Bacillati</taxon>
        <taxon>Chloroflexota</taxon>
        <taxon>Ktedonobacteria</taxon>
        <taxon>Ktedonobacterales</taxon>
        <taxon>Ktedonosporobacteraceae</taxon>
        <taxon>Ktedonosporobacter</taxon>
    </lineage>
</organism>
<protein>
    <submittedName>
        <fullName evidence="1">DUF2867 domain-containing protein</fullName>
    </submittedName>
</protein>
<dbReference type="OrthoDB" id="7058586at2"/>
<gene>
    <name evidence="1" type="ORF">EPA93_16205</name>
</gene>
<accession>A0A4P6JQK0</accession>
<dbReference type="KEGG" id="kbs:EPA93_16205"/>